<evidence type="ECO:0000256" key="2">
    <source>
        <dbReference type="SAM" id="Phobius"/>
    </source>
</evidence>
<sequence length="382" mass="40292">MCDNHGAALFCSPQEGSQLQTGESVEITWDPSFFDTTPFQVLIQADFFDGSSSTTTGEKTGFTSAPLNTNTGRFTWSILESYLPPGTNATSAALSIAEPIMIIPASNRTTNSHAAPTPLAGRMRYPGPTVSILRASTGTDIDTNTTTFTATSNNTSSAPNQQTQTQQPQSSTSQSPTRQQQQQPGTANTLAIALPVAFGLLTLLLMAGYVLLKRHNPGFSARTFFSGAAATLQRWWVGTVVAGVKGGGGGYGERQSRGQRVGTGQGKSLRKKMTGNGNGNRNGVTGGLRGKEIRVVTTDLDGLRMNAVRMGMAEGSNWGRGYGPGPGNAGVDARGAGWPGMMGVGLGSGTISSRAEGSYGDRERAPGNVFRDELWRQERERV</sequence>
<accession>A0AAN6QFB0</accession>
<dbReference type="GeneID" id="89943416"/>
<keyword evidence="4" id="KW-1185">Reference proteome</keyword>
<organism evidence="3 4">
    <name type="scientific">Canariomyces notabilis</name>
    <dbReference type="NCBI Taxonomy" id="2074819"/>
    <lineage>
        <taxon>Eukaryota</taxon>
        <taxon>Fungi</taxon>
        <taxon>Dikarya</taxon>
        <taxon>Ascomycota</taxon>
        <taxon>Pezizomycotina</taxon>
        <taxon>Sordariomycetes</taxon>
        <taxon>Sordariomycetidae</taxon>
        <taxon>Sordariales</taxon>
        <taxon>Chaetomiaceae</taxon>
        <taxon>Canariomyces</taxon>
    </lineage>
</organism>
<dbReference type="EMBL" id="MU853358">
    <property type="protein sequence ID" value="KAK4109134.1"/>
    <property type="molecule type" value="Genomic_DNA"/>
</dbReference>
<evidence type="ECO:0000313" key="3">
    <source>
        <dbReference type="EMBL" id="KAK4109134.1"/>
    </source>
</evidence>
<keyword evidence="2" id="KW-0472">Membrane</keyword>
<feature type="transmembrane region" description="Helical" evidence="2">
    <location>
        <begin position="190"/>
        <end position="212"/>
    </location>
</feature>
<feature type="compositionally biased region" description="Low complexity" evidence="1">
    <location>
        <begin position="143"/>
        <end position="186"/>
    </location>
</feature>
<feature type="region of interest" description="Disordered" evidence="1">
    <location>
        <begin position="248"/>
        <end position="287"/>
    </location>
</feature>
<dbReference type="AlphaFoldDB" id="A0AAN6QFB0"/>
<evidence type="ECO:0000256" key="1">
    <source>
        <dbReference type="SAM" id="MobiDB-lite"/>
    </source>
</evidence>
<dbReference type="RefSeq" id="XP_064666704.1">
    <property type="nucleotide sequence ID" value="XM_064819290.1"/>
</dbReference>
<dbReference type="Pfam" id="PF14610">
    <property type="entry name" value="Psg1"/>
    <property type="match status" value="1"/>
</dbReference>
<comment type="caution">
    <text evidence="3">The sequence shown here is derived from an EMBL/GenBank/DDBJ whole genome shotgun (WGS) entry which is preliminary data.</text>
</comment>
<dbReference type="InterPro" id="IPR028000">
    <property type="entry name" value="Pma1"/>
</dbReference>
<feature type="compositionally biased region" description="Gly residues" evidence="1">
    <location>
        <begin position="276"/>
        <end position="287"/>
    </location>
</feature>
<reference evidence="3" key="2">
    <citation type="submission" date="2023-05" db="EMBL/GenBank/DDBJ databases">
        <authorList>
            <consortium name="Lawrence Berkeley National Laboratory"/>
            <person name="Steindorff A."/>
            <person name="Hensen N."/>
            <person name="Bonometti L."/>
            <person name="Westerberg I."/>
            <person name="Brannstrom I.O."/>
            <person name="Guillou S."/>
            <person name="Cros-Aarteil S."/>
            <person name="Calhoun S."/>
            <person name="Haridas S."/>
            <person name="Kuo A."/>
            <person name="Mondo S."/>
            <person name="Pangilinan J."/>
            <person name="Riley R."/>
            <person name="Labutti K."/>
            <person name="Andreopoulos B."/>
            <person name="Lipzen A."/>
            <person name="Chen C."/>
            <person name="Yanf M."/>
            <person name="Daum C."/>
            <person name="Ng V."/>
            <person name="Clum A."/>
            <person name="Ohm R."/>
            <person name="Martin F."/>
            <person name="Silar P."/>
            <person name="Natvig D."/>
            <person name="Lalanne C."/>
            <person name="Gautier V."/>
            <person name="Ament-Velasquez S.L."/>
            <person name="Kruys A."/>
            <person name="Hutchinson M.I."/>
            <person name="Powell A.J."/>
            <person name="Barry K."/>
            <person name="Miller A.N."/>
            <person name="Grigoriev I.V."/>
            <person name="Debuchy R."/>
            <person name="Gladieux P."/>
            <person name="Thoren M.H."/>
            <person name="Johannesson H."/>
        </authorList>
    </citation>
    <scope>NUCLEOTIDE SEQUENCE</scope>
    <source>
        <strain evidence="3">CBS 508.74</strain>
    </source>
</reference>
<proteinExistence type="predicted"/>
<evidence type="ECO:0000313" key="4">
    <source>
        <dbReference type="Proteomes" id="UP001302812"/>
    </source>
</evidence>
<name>A0AAN6QFB0_9PEZI</name>
<reference evidence="3" key="1">
    <citation type="journal article" date="2023" name="Mol. Phylogenet. Evol.">
        <title>Genome-scale phylogeny and comparative genomics of the fungal order Sordariales.</title>
        <authorList>
            <person name="Hensen N."/>
            <person name="Bonometti L."/>
            <person name="Westerberg I."/>
            <person name="Brannstrom I.O."/>
            <person name="Guillou S."/>
            <person name="Cros-Aarteil S."/>
            <person name="Calhoun S."/>
            <person name="Haridas S."/>
            <person name="Kuo A."/>
            <person name="Mondo S."/>
            <person name="Pangilinan J."/>
            <person name="Riley R."/>
            <person name="LaButti K."/>
            <person name="Andreopoulos B."/>
            <person name="Lipzen A."/>
            <person name="Chen C."/>
            <person name="Yan M."/>
            <person name="Daum C."/>
            <person name="Ng V."/>
            <person name="Clum A."/>
            <person name="Steindorff A."/>
            <person name="Ohm R.A."/>
            <person name="Martin F."/>
            <person name="Silar P."/>
            <person name="Natvig D.O."/>
            <person name="Lalanne C."/>
            <person name="Gautier V."/>
            <person name="Ament-Velasquez S.L."/>
            <person name="Kruys A."/>
            <person name="Hutchinson M.I."/>
            <person name="Powell A.J."/>
            <person name="Barry K."/>
            <person name="Miller A.N."/>
            <person name="Grigoriev I.V."/>
            <person name="Debuchy R."/>
            <person name="Gladieux P."/>
            <person name="Hiltunen Thoren M."/>
            <person name="Johannesson H."/>
        </authorList>
    </citation>
    <scope>NUCLEOTIDE SEQUENCE</scope>
    <source>
        <strain evidence="3">CBS 508.74</strain>
    </source>
</reference>
<keyword evidence="2" id="KW-1133">Transmembrane helix</keyword>
<keyword evidence="2" id="KW-0812">Transmembrane</keyword>
<protein>
    <submittedName>
        <fullName evidence="3">Uncharacterized protein</fullName>
    </submittedName>
</protein>
<dbReference type="Proteomes" id="UP001302812">
    <property type="component" value="Unassembled WGS sequence"/>
</dbReference>
<feature type="region of interest" description="Disordered" evidence="1">
    <location>
        <begin position="136"/>
        <end position="186"/>
    </location>
</feature>
<gene>
    <name evidence="3" type="ORF">N656DRAFT_848067</name>
</gene>